<evidence type="ECO:0000313" key="2">
    <source>
        <dbReference type="Proteomes" id="UP000638648"/>
    </source>
</evidence>
<protein>
    <submittedName>
        <fullName evidence="1">Uncharacterized protein</fullName>
    </submittedName>
</protein>
<name>A0A927MZH2_9ACTN</name>
<gene>
    <name evidence="1" type="ORF">HEB94_006262</name>
</gene>
<accession>A0A927MZH2</accession>
<dbReference type="AlphaFoldDB" id="A0A927MZH2"/>
<comment type="caution">
    <text evidence="1">The sequence shown here is derived from an EMBL/GenBank/DDBJ whole genome shotgun (WGS) entry which is preliminary data.</text>
</comment>
<evidence type="ECO:0000313" key="1">
    <source>
        <dbReference type="EMBL" id="MBE1609414.1"/>
    </source>
</evidence>
<organism evidence="1 2">
    <name type="scientific">Actinopolymorpha pittospori</name>
    <dbReference type="NCBI Taxonomy" id="648752"/>
    <lineage>
        <taxon>Bacteria</taxon>
        <taxon>Bacillati</taxon>
        <taxon>Actinomycetota</taxon>
        <taxon>Actinomycetes</taxon>
        <taxon>Propionibacteriales</taxon>
        <taxon>Actinopolymorphaceae</taxon>
        <taxon>Actinopolymorpha</taxon>
    </lineage>
</organism>
<proteinExistence type="predicted"/>
<dbReference type="RefSeq" id="WP_273376757.1">
    <property type="nucleotide sequence ID" value="NZ_JADBEM010000001.1"/>
</dbReference>
<reference evidence="1" key="1">
    <citation type="submission" date="2020-10" db="EMBL/GenBank/DDBJ databases">
        <title>Sequencing the genomes of 1000 actinobacteria strains.</title>
        <authorList>
            <person name="Klenk H.-P."/>
        </authorList>
    </citation>
    <scope>NUCLEOTIDE SEQUENCE</scope>
    <source>
        <strain evidence="1">DSM 45354</strain>
    </source>
</reference>
<keyword evidence="2" id="KW-1185">Reference proteome</keyword>
<dbReference type="Proteomes" id="UP000638648">
    <property type="component" value="Unassembled WGS sequence"/>
</dbReference>
<sequence>MPSTKRTMRGTSQGISRWNAITSSTDTLMKTMSAAIIGLR</sequence>
<dbReference type="EMBL" id="JADBEM010000001">
    <property type="protein sequence ID" value="MBE1609414.1"/>
    <property type="molecule type" value="Genomic_DNA"/>
</dbReference>